<evidence type="ECO:0000313" key="1">
    <source>
        <dbReference type="EMBL" id="BAF35067.1"/>
    </source>
</evidence>
<dbReference type="KEGG" id="crp:CRP_036"/>
<dbReference type="GO" id="GO:0008168">
    <property type="term" value="F:methyltransferase activity"/>
    <property type="evidence" value="ECO:0007669"/>
    <property type="project" value="UniProtKB-KW"/>
</dbReference>
<dbReference type="Gene3D" id="3.40.50.620">
    <property type="entry name" value="HUPs"/>
    <property type="match status" value="1"/>
</dbReference>
<dbReference type="Pfam" id="PF03054">
    <property type="entry name" value="tRNA_Me_trans"/>
    <property type="match status" value="1"/>
</dbReference>
<dbReference type="GO" id="GO:0032259">
    <property type="term" value="P:methylation"/>
    <property type="evidence" value="ECO:0007669"/>
    <property type="project" value="UniProtKB-KW"/>
</dbReference>
<sequence length="298" mass="36140">MLNFLLNSGGKDSNYSSILVNNNNIFIKIDNFCENLLDKKYLFLNCIINKKKILIINLKNEYNFFFDFKNSKFIFYNLDFYCNKFIKINLVKQIIFKLNLLTGHYFRIQKNFFFVSIDQKKDQCYFLNFKKKIHSNIGFFNKLIITYITKKKNFVCKCKKSTTGICFKINKNFFFCNYYVFENKNIFETNYCKLFYNLGQLYKKNFIVKIKYNQIIISKYNYLSKTKILILKLNFNYSKICKIKINSQNIFKNAKIIFNKKKCYLICYKFIYFIEKNQNCLIKYNELIISNIIIKKKN</sequence>
<dbReference type="STRING" id="387662.CRP_036"/>
<name>Q05FV4_CARRP</name>
<dbReference type="HOGENOM" id="CLU_952131_0_0_6"/>
<dbReference type="AlphaFoldDB" id="Q05FV4"/>
<protein>
    <submittedName>
        <fullName evidence="1">Putative tRNA(5-methylaminomethyl-2-thiouridylate) methyltransferase</fullName>
    </submittedName>
</protein>
<reference evidence="1 2" key="1">
    <citation type="journal article" date="2006" name="Science">
        <title>The 160-kilobase genome of the bacterial endosymbiont Carsonella.</title>
        <authorList>
            <person name="Nakabachi A."/>
            <person name="Yamashita A."/>
            <person name="Toh H."/>
            <person name="Ishikawa H."/>
            <person name="Dunbar H."/>
            <person name="Moran N."/>
            <person name="Hattori M."/>
        </authorList>
    </citation>
    <scope>NUCLEOTIDE SEQUENCE [LARGE SCALE GENOMIC DNA]</scope>
    <source>
        <strain evidence="1 2">PV</strain>
    </source>
</reference>
<dbReference type="RefSeq" id="WP_011672259.1">
    <property type="nucleotide sequence ID" value="NC_008512.1"/>
</dbReference>
<accession>Q05FV4</accession>
<organism evidence="1 2">
    <name type="scientific">Carsonella ruddii (strain PV)</name>
    <dbReference type="NCBI Taxonomy" id="387662"/>
    <lineage>
        <taxon>Bacteria</taxon>
        <taxon>Pseudomonadati</taxon>
        <taxon>Pseudomonadota</taxon>
        <taxon>Gammaproteobacteria</taxon>
        <taxon>Oceanospirillales</taxon>
        <taxon>Halomonadaceae</taxon>
        <taxon>Zymobacter group</taxon>
        <taxon>Candidatus Carsonella</taxon>
    </lineage>
</organism>
<dbReference type="OrthoDB" id="9800696at2"/>
<proteinExistence type="predicted"/>
<evidence type="ECO:0000313" key="2">
    <source>
        <dbReference type="Proteomes" id="UP000000777"/>
    </source>
</evidence>
<dbReference type="Proteomes" id="UP000000777">
    <property type="component" value="Chromosome"/>
</dbReference>
<keyword evidence="1" id="KW-0489">Methyltransferase</keyword>
<keyword evidence="1" id="KW-0808">Transferase</keyword>
<gene>
    <name evidence="1" type="ordered locus">CRP_036</name>
</gene>
<dbReference type="InterPro" id="IPR014729">
    <property type="entry name" value="Rossmann-like_a/b/a_fold"/>
</dbReference>
<dbReference type="EMBL" id="AP009180">
    <property type="protein sequence ID" value="BAF35067.1"/>
    <property type="molecule type" value="Genomic_DNA"/>
</dbReference>